<name>A0ABS0TGA8_9FLAO</name>
<keyword evidence="1" id="KW-1133">Transmembrane helix</keyword>
<dbReference type="Proteomes" id="UP000635665">
    <property type="component" value="Unassembled WGS sequence"/>
</dbReference>
<keyword evidence="1" id="KW-0812">Transmembrane</keyword>
<evidence type="ECO:0000313" key="3">
    <source>
        <dbReference type="Proteomes" id="UP000635665"/>
    </source>
</evidence>
<dbReference type="RefSeq" id="WP_232805902.1">
    <property type="nucleotide sequence ID" value="NZ_JAEHNY010000006.1"/>
</dbReference>
<comment type="caution">
    <text evidence="2">The sequence shown here is derived from an EMBL/GenBank/DDBJ whole genome shotgun (WGS) entry which is preliminary data.</text>
</comment>
<keyword evidence="3" id="KW-1185">Reference proteome</keyword>
<gene>
    <name evidence="2" type="ORF">I6U50_08650</name>
</gene>
<proteinExistence type="predicted"/>
<organism evidence="2 3">
    <name type="scientific">Salegentibacter maritimus</name>
    <dbReference type="NCBI Taxonomy" id="2794347"/>
    <lineage>
        <taxon>Bacteria</taxon>
        <taxon>Pseudomonadati</taxon>
        <taxon>Bacteroidota</taxon>
        <taxon>Flavobacteriia</taxon>
        <taxon>Flavobacteriales</taxon>
        <taxon>Flavobacteriaceae</taxon>
        <taxon>Salegentibacter</taxon>
    </lineage>
</organism>
<keyword evidence="1" id="KW-0472">Membrane</keyword>
<feature type="transmembrane region" description="Helical" evidence="1">
    <location>
        <begin position="20"/>
        <end position="40"/>
    </location>
</feature>
<sequence length="69" mass="7714">MWKSGFCNPKRFIAFKAPLILNYKANVATGSFFIVFWGACRRKKFGIPGFNKGVKTLSPPGGEQLFLTL</sequence>
<evidence type="ECO:0000313" key="2">
    <source>
        <dbReference type="EMBL" id="MBI6120090.1"/>
    </source>
</evidence>
<reference evidence="2 3" key="1">
    <citation type="submission" date="2020-12" db="EMBL/GenBank/DDBJ databases">
        <title>Salegentibacter orientalis sp. nov., isolated from costal sediment.</title>
        <authorList>
            <person name="Lian F.-B."/>
        </authorList>
    </citation>
    <scope>NUCLEOTIDE SEQUENCE [LARGE SCALE GENOMIC DNA]</scope>
    <source>
        <strain evidence="2 3">F60176</strain>
    </source>
</reference>
<protein>
    <submittedName>
        <fullName evidence="2">Uncharacterized protein</fullName>
    </submittedName>
</protein>
<accession>A0ABS0TGA8</accession>
<evidence type="ECO:0000256" key="1">
    <source>
        <dbReference type="SAM" id="Phobius"/>
    </source>
</evidence>
<dbReference type="EMBL" id="JAEHNY010000006">
    <property type="protein sequence ID" value="MBI6120090.1"/>
    <property type="molecule type" value="Genomic_DNA"/>
</dbReference>